<comment type="caution">
    <text evidence="2">The sequence shown here is derived from an EMBL/GenBank/DDBJ whole genome shotgun (WGS) entry which is preliminary data.</text>
</comment>
<keyword evidence="1" id="KW-0472">Membrane</keyword>
<evidence type="ECO:0000313" key="3">
    <source>
        <dbReference type="Proteomes" id="UP000309117"/>
    </source>
</evidence>
<feature type="transmembrane region" description="Helical" evidence="1">
    <location>
        <begin position="73"/>
        <end position="97"/>
    </location>
</feature>
<keyword evidence="1" id="KW-1133">Transmembrane helix</keyword>
<feature type="transmembrane region" description="Helical" evidence="1">
    <location>
        <begin position="12"/>
        <end position="34"/>
    </location>
</feature>
<organism evidence="2 3">
    <name type="scientific">Lactobacillus intestinalis</name>
    <dbReference type="NCBI Taxonomy" id="151781"/>
    <lineage>
        <taxon>Bacteria</taxon>
        <taxon>Bacillati</taxon>
        <taxon>Bacillota</taxon>
        <taxon>Bacilli</taxon>
        <taxon>Lactobacillales</taxon>
        <taxon>Lactobacillaceae</taxon>
        <taxon>Lactobacillus</taxon>
    </lineage>
</organism>
<evidence type="ECO:0000313" key="2">
    <source>
        <dbReference type="EMBL" id="TGY17601.1"/>
    </source>
</evidence>
<dbReference type="RefSeq" id="WP_135960144.1">
    <property type="nucleotide sequence ID" value="NZ_CAQPHE010000001.1"/>
</dbReference>
<dbReference type="EMBL" id="SRYV01000001">
    <property type="protein sequence ID" value="TGY17601.1"/>
    <property type="molecule type" value="Genomic_DNA"/>
</dbReference>
<proteinExistence type="predicted"/>
<name>A0A4S2BS05_9LACO</name>
<accession>A0A4S2BS05</accession>
<keyword evidence="1" id="KW-0812">Transmembrane</keyword>
<feature type="transmembrane region" description="Helical" evidence="1">
    <location>
        <begin position="40"/>
        <end position="61"/>
    </location>
</feature>
<reference evidence="2 3" key="1">
    <citation type="submission" date="2019-04" db="EMBL/GenBank/DDBJ databases">
        <title>Microbes associate with the intestines of laboratory mice.</title>
        <authorList>
            <person name="Navarre W."/>
            <person name="Wong E."/>
            <person name="Huang K."/>
            <person name="Tropini C."/>
            <person name="Ng K."/>
            <person name="Yu B."/>
        </authorList>
    </citation>
    <scope>NUCLEOTIDE SEQUENCE [LARGE SCALE GENOMIC DNA]</scope>
    <source>
        <strain evidence="2 3">NM61_E11</strain>
    </source>
</reference>
<sequence>MKWIKIFNPIHVIMGLALIGVGGDLLFHDHYFMWPPGADTYINSDLIGGWGFLTGVGLVFAGMRKYMPIKANLVLLVFASTFWGFETFMELMHSIIFYDPGRMLALFFEGLGYLLLTFLMIRESPTQKRSDIERKE</sequence>
<gene>
    <name evidence="2" type="ORF">E5351_00400</name>
</gene>
<feature type="transmembrane region" description="Helical" evidence="1">
    <location>
        <begin position="103"/>
        <end position="121"/>
    </location>
</feature>
<dbReference type="AlphaFoldDB" id="A0A4S2BS05"/>
<protein>
    <submittedName>
        <fullName evidence="2">Uncharacterized protein</fullName>
    </submittedName>
</protein>
<dbReference type="Proteomes" id="UP000309117">
    <property type="component" value="Unassembled WGS sequence"/>
</dbReference>
<evidence type="ECO:0000256" key="1">
    <source>
        <dbReference type="SAM" id="Phobius"/>
    </source>
</evidence>